<dbReference type="SUPFAM" id="SSF158745">
    <property type="entry name" value="LanC-like"/>
    <property type="match status" value="1"/>
</dbReference>
<dbReference type="Pfam" id="PF05147">
    <property type="entry name" value="LANC_like"/>
    <property type="match status" value="1"/>
</dbReference>
<reference evidence="1 2" key="1">
    <citation type="submission" date="2019-09" db="EMBL/GenBank/DDBJ databases">
        <title>FDA dAtabase for Regulatory Grade micrObial Sequences (FDA-ARGOS): Supporting development and validation of Infectious Disease Dx tests.</title>
        <authorList>
            <person name="Sciortino C."/>
            <person name="Tallon L."/>
            <person name="Sadzewicz L."/>
            <person name="Vavikolanu K."/>
            <person name="Mehta A."/>
            <person name="Aluvathingal J."/>
            <person name="Nadendla S."/>
            <person name="Nandy P."/>
            <person name="Geyer C."/>
            <person name="Yan Y."/>
            <person name="Sichtig H."/>
        </authorList>
    </citation>
    <scope>NUCLEOTIDE SEQUENCE [LARGE SCALE GENOMIC DNA]</scope>
    <source>
        <strain evidence="1 2">FDAARGOS_636</strain>
    </source>
</reference>
<evidence type="ECO:0000313" key="1">
    <source>
        <dbReference type="EMBL" id="QIY89841.1"/>
    </source>
</evidence>
<sequence>MEKTISIIGRKQNEINEILSSIAQTIINKSKSPGPDLGLLSGTMGEILFLHEYSKINNKYQQYIPENLDCLFESIEYGNVYHTYCSGLAGICLGIDYIESEKNTAYEHFDFVDDQIDEWLTGQLNKCITEGNYDFLHGAIGIGFYFLERFKAGNDRSEKALHHLLQFLNDTAIKEKDLIKWKNHKRKVNISLSHGMSSIIIFLLELYTSGFRSEYDVKRLIEGGVSFILEQEINPEVYHSYFPYTSVEEETDEIKGSRLAWCYGDLGVAVMLGKASGILNNSIWKRKSAEIMEFSAGRRTDDKIRILDAGICHGSAGVSLIFYNEFLKTGNEKYAEAAKFWLNKTLEYYKEDPDHFSRVSYHPVTEEYHPNNSLLEGSAGVGLVLLAIMEDTSDWSKFLLI</sequence>
<gene>
    <name evidence="1" type="ORF">FOB44_03845</name>
</gene>
<dbReference type="CDD" id="cd04793">
    <property type="entry name" value="LanC"/>
    <property type="match status" value="1"/>
</dbReference>
<accession>A0ABX6KMH9</accession>
<dbReference type="RefSeq" id="WP_168237696.1">
    <property type="nucleotide sequence ID" value="NZ_CP050995.1"/>
</dbReference>
<keyword evidence="2" id="KW-1185">Reference proteome</keyword>
<organism evidence="1 2">
    <name type="scientific">Chryseobacterium gallinarum</name>
    <dbReference type="NCBI Taxonomy" id="1324352"/>
    <lineage>
        <taxon>Bacteria</taxon>
        <taxon>Pseudomonadati</taxon>
        <taxon>Bacteroidota</taxon>
        <taxon>Flavobacteriia</taxon>
        <taxon>Flavobacteriales</taxon>
        <taxon>Weeksellaceae</taxon>
        <taxon>Chryseobacterium group</taxon>
        <taxon>Chryseobacterium</taxon>
    </lineage>
</organism>
<dbReference type="PRINTS" id="PR01955">
    <property type="entry name" value="LANCFRANKIA"/>
</dbReference>
<evidence type="ECO:0000313" key="2">
    <source>
        <dbReference type="Proteomes" id="UP000501570"/>
    </source>
</evidence>
<dbReference type="InterPro" id="IPR007822">
    <property type="entry name" value="LANC-like"/>
</dbReference>
<dbReference type="PRINTS" id="PR01950">
    <property type="entry name" value="LANCSUPER"/>
</dbReference>
<dbReference type="PANTHER" id="PTHR12736">
    <property type="entry name" value="LANC-LIKE PROTEIN"/>
    <property type="match status" value="1"/>
</dbReference>
<dbReference type="InterPro" id="IPR033889">
    <property type="entry name" value="LanC"/>
</dbReference>
<dbReference type="EMBL" id="CP050995">
    <property type="protein sequence ID" value="QIY89841.1"/>
    <property type="molecule type" value="Genomic_DNA"/>
</dbReference>
<dbReference type="SMART" id="SM01260">
    <property type="entry name" value="LANC_like"/>
    <property type="match status" value="1"/>
</dbReference>
<dbReference type="Proteomes" id="UP000501570">
    <property type="component" value="Chromosome"/>
</dbReference>
<name>A0ABX6KMH9_CHRGL</name>
<dbReference type="Gene3D" id="1.50.10.20">
    <property type="match status" value="1"/>
</dbReference>
<dbReference type="PANTHER" id="PTHR12736:SF7">
    <property type="entry name" value="LANC-LIKE PROTEIN 3"/>
    <property type="match status" value="1"/>
</dbReference>
<protein>
    <submittedName>
        <fullName evidence="1">Lanthionine synthetase C family protein</fullName>
    </submittedName>
</protein>
<proteinExistence type="predicted"/>